<dbReference type="KEGG" id="peo:AS203_07005"/>
<accession>A0A0S2KKN3</accession>
<dbReference type="SMART" id="SM00900">
    <property type="entry name" value="FMN_bind"/>
    <property type="match status" value="1"/>
</dbReference>
<dbReference type="eggNOG" id="COG3976">
    <property type="taxonomic scope" value="Bacteria"/>
</dbReference>
<proteinExistence type="predicted"/>
<sequence length="132" mass="14584">MNRYFKMSLPALAVIAVVMFTSAKQDDGVITKREGMTVVNTTSLSKNVKGFKGSTPVKIYIKKDKVVKVEALPNKETPNFFEKAKSVLVNWEGKAVKKVVVQDVDGVSGATFSSKALIKNVQLGLQYYNEHK</sequence>
<dbReference type="EMBL" id="CP013195">
    <property type="protein sequence ID" value="ALO48858.1"/>
    <property type="molecule type" value="Genomic_DNA"/>
</dbReference>
<gene>
    <name evidence="3" type="ORF">AS203_07005</name>
</gene>
<feature type="signal peptide" evidence="1">
    <location>
        <begin position="1"/>
        <end position="23"/>
    </location>
</feature>
<dbReference type="AlphaFoldDB" id="A0A0S2KKN3"/>
<organism evidence="3 4">
    <name type="scientific">Hoylesella enoeca</name>
    <dbReference type="NCBI Taxonomy" id="76123"/>
    <lineage>
        <taxon>Bacteria</taxon>
        <taxon>Pseudomonadati</taxon>
        <taxon>Bacteroidota</taxon>
        <taxon>Bacteroidia</taxon>
        <taxon>Bacteroidales</taxon>
        <taxon>Prevotellaceae</taxon>
        <taxon>Hoylesella</taxon>
    </lineage>
</organism>
<name>A0A0S2KKN3_9BACT</name>
<dbReference type="OrthoDB" id="1081374at2"/>
<keyword evidence="1" id="KW-0732">Signal</keyword>
<evidence type="ECO:0000313" key="4">
    <source>
        <dbReference type="Proteomes" id="UP000056252"/>
    </source>
</evidence>
<dbReference type="GO" id="GO:0016020">
    <property type="term" value="C:membrane"/>
    <property type="evidence" value="ECO:0007669"/>
    <property type="project" value="InterPro"/>
</dbReference>
<feature type="chain" id="PRO_5006601843" evidence="1">
    <location>
        <begin position="24"/>
        <end position="132"/>
    </location>
</feature>
<dbReference type="InterPro" id="IPR007329">
    <property type="entry name" value="FMN-bd"/>
</dbReference>
<dbReference type="STRING" id="76123.AS203_07005"/>
<protein>
    <submittedName>
        <fullName evidence="3">FMN-binding protein</fullName>
    </submittedName>
</protein>
<evidence type="ECO:0000256" key="1">
    <source>
        <dbReference type="SAM" id="SignalP"/>
    </source>
</evidence>
<evidence type="ECO:0000259" key="2">
    <source>
        <dbReference type="SMART" id="SM00900"/>
    </source>
</evidence>
<dbReference type="RefSeq" id="WP_025066049.1">
    <property type="nucleotide sequence ID" value="NZ_CP013195.1"/>
</dbReference>
<feature type="domain" description="FMN-binding" evidence="2">
    <location>
        <begin position="50"/>
        <end position="128"/>
    </location>
</feature>
<keyword evidence="4" id="KW-1185">Reference proteome</keyword>
<dbReference type="Proteomes" id="UP000056252">
    <property type="component" value="Chromosome"/>
</dbReference>
<evidence type="ECO:0000313" key="3">
    <source>
        <dbReference type="EMBL" id="ALO48858.1"/>
    </source>
</evidence>
<reference evidence="4" key="1">
    <citation type="submission" date="2015-11" db="EMBL/GenBank/DDBJ databases">
        <authorList>
            <person name="Holder M.E."/>
            <person name="Ajami N.J."/>
            <person name="Petrosino J.F."/>
        </authorList>
    </citation>
    <scope>NUCLEOTIDE SEQUENCE [LARGE SCALE GENOMIC DNA]</scope>
    <source>
        <strain evidence="4">F0113</strain>
    </source>
</reference>
<dbReference type="GO" id="GO:0010181">
    <property type="term" value="F:FMN binding"/>
    <property type="evidence" value="ECO:0007669"/>
    <property type="project" value="InterPro"/>
</dbReference>
<dbReference type="Pfam" id="PF04205">
    <property type="entry name" value="FMN_bind"/>
    <property type="match status" value="1"/>
</dbReference>